<gene>
    <name evidence="1" type="ORF">FAA97_10685</name>
</gene>
<reference evidence="1 2" key="1">
    <citation type="submission" date="2019-04" db="EMBL/GenBank/DDBJ databases">
        <title>Genome sequence of strain shin9-1.</title>
        <authorList>
            <person name="Gao J."/>
            <person name="Sun J."/>
        </authorList>
    </citation>
    <scope>NUCLEOTIDE SEQUENCE [LARGE SCALE GENOMIC DNA]</scope>
    <source>
        <strain evidence="2">shin9-1</strain>
    </source>
</reference>
<sequence length="76" mass="8353">MIPKTEPFITGVFRGNLPAGRRSRSIKASKFSEAQQALAWKQGDDGVPVAATCRKAGISQATYFNWRRKVRGSAAR</sequence>
<organism evidence="1 2">
    <name type="scientific">Peteryoungia ipomoeae</name>
    <dbReference type="NCBI Taxonomy" id="1210932"/>
    <lineage>
        <taxon>Bacteria</taxon>
        <taxon>Pseudomonadati</taxon>
        <taxon>Pseudomonadota</taxon>
        <taxon>Alphaproteobacteria</taxon>
        <taxon>Hyphomicrobiales</taxon>
        <taxon>Rhizobiaceae</taxon>
        <taxon>Peteryoungia</taxon>
    </lineage>
</organism>
<dbReference type="OrthoDB" id="9809060at2"/>
<proteinExistence type="predicted"/>
<dbReference type="AlphaFoldDB" id="A0A4S8P6M6"/>
<accession>A0A4S8P6M6</accession>
<protein>
    <recommendedName>
        <fullName evidence="3">Transposase</fullName>
    </recommendedName>
</protein>
<comment type="caution">
    <text evidence="1">The sequence shown here is derived from an EMBL/GenBank/DDBJ whole genome shotgun (WGS) entry which is preliminary data.</text>
</comment>
<dbReference type="SUPFAM" id="SSF46689">
    <property type="entry name" value="Homeodomain-like"/>
    <property type="match status" value="1"/>
</dbReference>
<keyword evidence="2" id="KW-1185">Reference proteome</keyword>
<dbReference type="InterPro" id="IPR002514">
    <property type="entry name" value="Transposase_8"/>
</dbReference>
<evidence type="ECO:0008006" key="3">
    <source>
        <dbReference type="Google" id="ProtNLM"/>
    </source>
</evidence>
<dbReference type="GO" id="GO:0006313">
    <property type="term" value="P:DNA transposition"/>
    <property type="evidence" value="ECO:0007669"/>
    <property type="project" value="InterPro"/>
</dbReference>
<evidence type="ECO:0000313" key="1">
    <source>
        <dbReference type="EMBL" id="THV23419.1"/>
    </source>
</evidence>
<dbReference type="InterPro" id="IPR009057">
    <property type="entry name" value="Homeodomain-like_sf"/>
</dbReference>
<dbReference type="GO" id="GO:0003677">
    <property type="term" value="F:DNA binding"/>
    <property type="evidence" value="ECO:0007669"/>
    <property type="project" value="InterPro"/>
</dbReference>
<dbReference type="Pfam" id="PF01527">
    <property type="entry name" value="HTH_Tnp_1"/>
    <property type="match status" value="1"/>
</dbReference>
<dbReference type="Proteomes" id="UP000308828">
    <property type="component" value="Unassembled WGS sequence"/>
</dbReference>
<dbReference type="GO" id="GO:0004803">
    <property type="term" value="F:transposase activity"/>
    <property type="evidence" value="ECO:0007669"/>
    <property type="project" value="InterPro"/>
</dbReference>
<evidence type="ECO:0000313" key="2">
    <source>
        <dbReference type="Proteomes" id="UP000308828"/>
    </source>
</evidence>
<name>A0A4S8P6M6_9HYPH</name>
<dbReference type="EMBL" id="STGV01000003">
    <property type="protein sequence ID" value="THV23419.1"/>
    <property type="molecule type" value="Genomic_DNA"/>
</dbReference>